<dbReference type="InterPro" id="IPR024079">
    <property type="entry name" value="MetalloPept_cat_dom_sf"/>
</dbReference>
<sequence length="376" mass="40817">MHFSRKLATTAVAVLALTGLAIPAAEATPSDTDGDKILDVWETQGYDFDGDGTIDIDFPALGANPYQKDLFVEMDYMPGELATEAELDVIVQTFADMPVKNPDGTTGINLHLDAGSIYPKYDLGGGNEIPHQGLAEGAYDAWLLRGEHSDPAREPIFHYMIWGDYYGDTASSGQGYYNWRVFIVTVGDTYWGEASSSIRIGVFIHELGHNLGLGHGGADEINYKPNYMSVMNYLYTLDGIKKTDGTTSFGYSYRAITTLNEKVVMETKGLSKKAQGFFATVNGQQWVADQGIDFNGDGTITHKPQTIDVNGDGVIGKLTAPNDLDLLNFQVEPHPLGSSTEVSQAPQPRQPGTLPELVSNELTAEVARDLGHLPAE</sequence>
<feature type="region of interest" description="Disordered" evidence="1">
    <location>
        <begin position="333"/>
        <end position="360"/>
    </location>
</feature>
<proteinExistence type="predicted"/>
<keyword evidence="4" id="KW-1185">Reference proteome</keyword>
<reference evidence="3 4" key="1">
    <citation type="submission" date="2016-05" db="EMBL/GenBank/DDBJ databases">
        <title>Draft genome sequence of a porcine commensal Rothia nasimurium.</title>
        <authorList>
            <person name="Gaiser R.A."/>
            <person name="Van Baarlen P."/>
            <person name="Wells J.M."/>
        </authorList>
    </citation>
    <scope>NUCLEOTIDE SEQUENCE [LARGE SCALE GENOMIC DNA]</scope>
    <source>
        <strain evidence="3 4">PT-32</strain>
    </source>
</reference>
<dbReference type="AlphaFoldDB" id="A0A1Y1RND0"/>
<evidence type="ECO:0000256" key="1">
    <source>
        <dbReference type="SAM" id="MobiDB-lite"/>
    </source>
</evidence>
<evidence type="ECO:0000313" key="4">
    <source>
        <dbReference type="Proteomes" id="UP000192359"/>
    </source>
</evidence>
<dbReference type="Proteomes" id="UP000192359">
    <property type="component" value="Unassembled WGS sequence"/>
</dbReference>
<protein>
    <recommendedName>
        <fullName evidence="5">C4-dicarboxylate ABC transporter substrate-binding protein</fullName>
    </recommendedName>
</protein>
<gene>
    <name evidence="3" type="ORF">A7979_05790</name>
</gene>
<accession>A0A1Y1RND0</accession>
<name>A0A1Y1RND0_9MICC</name>
<dbReference type="GO" id="GO:0008237">
    <property type="term" value="F:metallopeptidase activity"/>
    <property type="evidence" value="ECO:0007669"/>
    <property type="project" value="InterPro"/>
</dbReference>
<keyword evidence="2" id="KW-0732">Signal</keyword>
<feature type="signal peptide" evidence="2">
    <location>
        <begin position="1"/>
        <end position="27"/>
    </location>
</feature>
<comment type="caution">
    <text evidence="3">The sequence shown here is derived from an EMBL/GenBank/DDBJ whole genome shotgun (WGS) entry which is preliminary data.</text>
</comment>
<dbReference type="SUPFAM" id="SSF55486">
    <property type="entry name" value="Metalloproteases ('zincins'), catalytic domain"/>
    <property type="match status" value="1"/>
</dbReference>
<evidence type="ECO:0000256" key="2">
    <source>
        <dbReference type="SAM" id="SignalP"/>
    </source>
</evidence>
<dbReference type="OrthoDB" id="369088at2"/>
<evidence type="ECO:0008006" key="5">
    <source>
        <dbReference type="Google" id="ProtNLM"/>
    </source>
</evidence>
<feature type="compositionally biased region" description="Polar residues" evidence="1">
    <location>
        <begin position="337"/>
        <end position="347"/>
    </location>
</feature>
<feature type="chain" id="PRO_5012078719" description="C4-dicarboxylate ABC transporter substrate-binding protein" evidence="2">
    <location>
        <begin position="28"/>
        <end position="376"/>
    </location>
</feature>
<dbReference type="RefSeq" id="WP_083092761.1">
    <property type="nucleotide sequence ID" value="NZ_LXWF01000041.1"/>
</dbReference>
<organism evidence="3 4">
    <name type="scientific">Rothia nasimurium</name>
    <dbReference type="NCBI Taxonomy" id="85336"/>
    <lineage>
        <taxon>Bacteria</taxon>
        <taxon>Bacillati</taxon>
        <taxon>Actinomycetota</taxon>
        <taxon>Actinomycetes</taxon>
        <taxon>Micrococcales</taxon>
        <taxon>Micrococcaceae</taxon>
        <taxon>Rothia</taxon>
    </lineage>
</organism>
<dbReference type="Gene3D" id="3.40.390.10">
    <property type="entry name" value="Collagenase (Catalytic Domain)"/>
    <property type="match status" value="1"/>
</dbReference>
<dbReference type="EMBL" id="LXWF01000041">
    <property type="protein sequence ID" value="ORC16112.1"/>
    <property type="molecule type" value="Genomic_DNA"/>
</dbReference>
<evidence type="ECO:0000313" key="3">
    <source>
        <dbReference type="EMBL" id="ORC16112.1"/>
    </source>
</evidence>